<name>A0A0C9XM90_9AGAR</name>
<accession>A0A0C9XM90</accession>
<evidence type="ECO:0000256" key="2">
    <source>
        <dbReference type="ARBA" id="ARBA00022771"/>
    </source>
</evidence>
<evidence type="ECO:0000313" key="9">
    <source>
        <dbReference type="Proteomes" id="UP000054477"/>
    </source>
</evidence>
<feature type="region of interest" description="Disordered" evidence="6">
    <location>
        <begin position="346"/>
        <end position="672"/>
    </location>
</feature>
<feature type="compositionally biased region" description="Basic and acidic residues" evidence="6">
    <location>
        <begin position="535"/>
        <end position="565"/>
    </location>
</feature>
<dbReference type="Gene3D" id="3.30.40.10">
    <property type="entry name" value="Zinc/RING finger domain, C3HC4 (zinc finger)"/>
    <property type="match status" value="1"/>
</dbReference>
<proteinExistence type="predicted"/>
<reference evidence="9" key="2">
    <citation type="submission" date="2015-01" db="EMBL/GenBank/DDBJ databases">
        <title>Evolutionary Origins and Diversification of the Mycorrhizal Mutualists.</title>
        <authorList>
            <consortium name="DOE Joint Genome Institute"/>
            <consortium name="Mycorrhizal Genomics Consortium"/>
            <person name="Kohler A."/>
            <person name="Kuo A."/>
            <person name="Nagy L.G."/>
            <person name="Floudas D."/>
            <person name="Copeland A."/>
            <person name="Barry K.W."/>
            <person name="Cichocki N."/>
            <person name="Veneault-Fourrey C."/>
            <person name="LaButti K."/>
            <person name="Lindquist E.A."/>
            <person name="Lipzen A."/>
            <person name="Lundell T."/>
            <person name="Morin E."/>
            <person name="Murat C."/>
            <person name="Riley R."/>
            <person name="Ohm R."/>
            <person name="Sun H."/>
            <person name="Tunlid A."/>
            <person name="Henrissat B."/>
            <person name="Grigoriev I.V."/>
            <person name="Hibbett D.S."/>
            <person name="Martin F."/>
        </authorList>
    </citation>
    <scope>NUCLEOTIDE SEQUENCE [LARGE SCALE GENOMIC DNA]</scope>
    <source>
        <strain evidence="9">LaAM-08-1</strain>
    </source>
</reference>
<dbReference type="GO" id="GO:0008270">
    <property type="term" value="F:zinc ion binding"/>
    <property type="evidence" value="ECO:0007669"/>
    <property type="project" value="UniProtKB-KW"/>
</dbReference>
<feature type="compositionally biased region" description="Polar residues" evidence="6">
    <location>
        <begin position="361"/>
        <end position="371"/>
    </location>
</feature>
<keyword evidence="1" id="KW-0479">Metal-binding</keyword>
<feature type="compositionally biased region" description="Acidic residues" evidence="6">
    <location>
        <begin position="288"/>
        <end position="308"/>
    </location>
</feature>
<evidence type="ECO:0000256" key="3">
    <source>
        <dbReference type="ARBA" id="ARBA00022833"/>
    </source>
</evidence>
<feature type="compositionally biased region" description="Basic and acidic residues" evidence="6">
    <location>
        <begin position="469"/>
        <end position="490"/>
    </location>
</feature>
<keyword evidence="3" id="KW-0862">Zinc</keyword>
<keyword evidence="9" id="KW-1185">Reference proteome</keyword>
<sequence>MLTLGAGSSCDVCLEPFGDNEKCPCSIVCGHVFCADCLHNLTRPACPLCRHAFNPNLTVKLHIELDTTRPSPTSAPLSTTSVNAEQEARRLHEAIAGIADTGSTESNLRQLIEDGKAFLRQQPRSLYRDLRTAHQMIAYLCEVKSNLRSQNEVVDTLTKQVAELAEQKADLAKQVEDLTVLRKVDSETAIAVEVSLRDHCTKAHAAYEAMVEQYNVVTQEYASLNAEVRLLRGEADSNPAHRNSLPGLNRTNLRGAAVQNPNSHTISPLPQFTGILNTGMSLFMPLPELEEDNGEDGDDEEEVEENADPSEHLKYGLANKTHPGRSESPDYKFDYGYRHFFPSPTESPSFPIPPPVEDHFTNSPNAHNGLSRTAPAQERRRSRPSSSASRRSSTATSSSADVPRVLSSPKPQSPYPGSAHDGESSRGHVSMPSGDNNELRTRLHDLLYDPSVSSSLPNMTPNHFPASLTHRDSHHDEDYAPRRTLSDKRITQAGPSPGPSVVDHSSHPSMTHVPAPNPRPLTSNGSSSASAAAKALEKAKKEQERERRRAEKERSKVDRDSDRSRTNSTPQTSHPRQRERASSSANAPWSSTSSFSSGDSRASSNSNSRGSSSSGASLPPLPRSSSSNGPASRGTGHGYTSAASHQPRYPSAGLSKGLSSGSTAFSTPGIYS</sequence>
<dbReference type="STRING" id="1095629.A0A0C9XM90"/>
<dbReference type="SMART" id="SM00184">
    <property type="entry name" value="RING"/>
    <property type="match status" value="1"/>
</dbReference>
<dbReference type="Proteomes" id="UP000054477">
    <property type="component" value="Unassembled WGS sequence"/>
</dbReference>
<evidence type="ECO:0000259" key="7">
    <source>
        <dbReference type="PROSITE" id="PS50089"/>
    </source>
</evidence>
<dbReference type="PROSITE" id="PS00518">
    <property type="entry name" value="ZF_RING_1"/>
    <property type="match status" value="1"/>
</dbReference>
<dbReference type="PROSITE" id="PS50089">
    <property type="entry name" value="ZF_RING_2"/>
    <property type="match status" value="1"/>
</dbReference>
<feature type="compositionally biased region" description="Low complexity" evidence="6">
    <location>
        <begin position="651"/>
        <end position="662"/>
    </location>
</feature>
<reference evidence="8 9" key="1">
    <citation type="submission" date="2014-04" db="EMBL/GenBank/DDBJ databases">
        <authorList>
            <consortium name="DOE Joint Genome Institute"/>
            <person name="Kuo A."/>
            <person name="Kohler A."/>
            <person name="Nagy L.G."/>
            <person name="Floudas D."/>
            <person name="Copeland A."/>
            <person name="Barry K.W."/>
            <person name="Cichocki N."/>
            <person name="Veneault-Fourrey C."/>
            <person name="LaButti K."/>
            <person name="Lindquist E.A."/>
            <person name="Lipzen A."/>
            <person name="Lundell T."/>
            <person name="Morin E."/>
            <person name="Murat C."/>
            <person name="Sun H."/>
            <person name="Tunlid A."/>
            <person name="Henrissat B."/>
            <person name="Grigoriev I.V."/>
            <person name="Hibbett D.S."/>
            <person name="Martin F."/>
            <person name="Nordberg H.P."/>
            <person name="Cantor M.N."/>
            <person name="Hua S.X."/>
        </authorList>
    </citation>
    <scope>NUCLEOTIDE SEQUENCE [LARGE SCALE GENOMIC DNA]</scope>
    <source>
        <strain evidence="8 9">LaAM-08-1</strain>
    </source>
</reference>
<dbReference type="InterPro" id="IPR017907">
    <property type="entry name" value="Znf_RING_CS"/>
</dbReference>
<evidence type="ECO:0000256" key="1">
    <source>
        <dbReference type="ARBA" id="ARBA00022723"/>
    </source>
</evidence>
<gene>
    <name evidence="8" type="ORF">K443DRAFT_681693</name>
</gene>
<evidence type="ECO:0000313" key="8">
    <source>
        <dbReference type="EMBL" id="KIJ97217.1"/>
    </source>
</evidence>
<evidence type="ECO:0000256" key="6">
    <source>
        <dbReference type="SAM" id="MobiDB-lite"/>
    </source>
</evidence>
<feature type="compositionally biased region" description="Low complexity" evidence="6">
    <location>
        <begin position="582"/>
        <end position="629"/>
    </location>
</feature>
<organism evidence="8 9">
    <name type="scientific">Laccaria amethystina LaAM-08-1</name>
    <dbReference type="NCBI Taxonomy" id="1095629"/>
    <lineage>
        <taxon>Eukaryota</taxon>
        <taxon>Fungi</taxon>
        <taxon>Dikarya</taxon>
        <taxon>Basidiomycota</taxon>
        <taxon>Agaricomycotina</taxon>
        <taxon>Agaricomycetes</taxon>
        <taxon>Agaricomycetidae</taxon>
        <taxon>Agaricales</taxon>
        <taxon>Agaricineae</taxon>
        <taxon>Hydnangiaceae</taxon>
        <taxon>Laccaria</taxon>
    </lineage>
</organism>
<feature type="domain" description="RING-type" evidence="7">
    <location>
        <begin position="10"/>
        <end position="50"/>
    </location>
</feature>
<feature type="compositionally biased region" description="Low complexity" evidence="6">
    <location>
        <begin position="384"/>
        <end position="400"/>
    </location>
</feature>
<evidence type="ECO:0000256" key="5">
    <source>
        <dbReference type="SAM" id="Coils"/>
    </source>
</evidence>
<dbReference type="SUPFAM" id="SSF57850">
    <property type="entry name" value="RING/U-box"/>
    <property type="match status" value="1"/>
</dbReference>
<keyword evidence="2 4" id="KW-0863">Zinc-finger</keyword>
<feature type="compositionally biased region" description="Basic and acidic residues" evidence="6">
    <location>
        <begin position="437"/>
        <end position="447"/>
    </location>
</feature>
<keyword evidence="5" id="KW-0175">Coiled coil</keyword>
<dbReference type="AlphaFoldDB" id="A0A0C9XM90"/>
<dbReference type="InterPro" id="IPR013083">
    <property type="entry name" value="Znf_RING/FYVE/PHD"/>
</dbReference>
<evidence type="ECO:0000256" key="4">
    <source>
        <dbReference type="PROSITE-ProRule" id="PRU00175"/>
    </source>
</evidence>
<protein>
    <recommendedName>
        <fullName evidence="7">RING-type domain-containing protein</fullName>
    </recommendedName>
</protein>
<dbReference type="InterPro" id="IPR001841">
    <property type="entry name" value="Znf_RING"/>
</dbReference>
<feature type="compositionally biased region" description="Polar residues" evidence="6">
    <location>
        <begin position="451"/>
        <end position="461"/>
    </location>
</feature>
<dbReference type="HOGENOM" id="CLU_408852_0_0_1"/>
<dbReference type="OrthoDB" id="6105938at2759"/>
<feature type="coiled-coil region" evidence="5">
    <location>
        <begin position="147"/>
        <end position="181"/>
    </location>
</feature>
<feature type="region of interest" description="Disordered" evidence="6">
    <location>
        <begin position="287"/>
        <end position="330"/>
    </location>
</feature>
<dbReference type="EMBL" id="KN838699">
    <property type="protein sequence ID" value="KIJ97217.1"/>
    <property type="molecule type" value="Genomic_DNA"/>
</dbReference>